<evidence type="ECO:0000256" key="4">
    <source>
        <dbReference type="ARBA" id="ARBA00022519"/>
    </source>
</evidence>
<keyword evidence="4" id="KW-0997">Cell inner membrane</keyword>
<dbReference type="NCBIfam" id="NF003433">
    <property type="entry name" value="PRK04949.1"/>
    <property type="match status" value="1"/>
</dbReference>
<evidence type="ECO:0000256" key="5">
    <source>
        <dbReference type="ARBA" id="ARBA00022605"/>
    </source>
</evidence>
<keyword evidence="10" id="KW-0198">Cysteine biosynthesis</keyword>
<feature type="transmembrane region" description="Helical" evidence="11">
    <location>
        <begin position="130"/>
        <end position="149"/>
    </location>
</feature>
<dbReference type="RefSeq" id="WP_066100768.1">
    <property type="nucleotide sequence ID" value="NZ_CP016027.1"/>
</dbReference>
<evidence type="ECO:0000256" key="2">
    <source>
        <dbReference type="ARBA" id="ARBA00022448"/>
    </source>
</evidence>
<feature type="transmembrane region" description="Helical" evidence="11">
    <location>
        <begin position="210"/>
        <end position="228"/>
    </location>
</feature>
<feature type="transmembrane region" description="Helical" evidence="11">
    <location>
        <begin position="21"/>
        <end position="42"/>
    </location>
</feature>
<proteinExistence type="predicted"/>
<sequence>MNGFAYVLKGFGLMWRPGIRRFTLIPLAINSLLFAAGTWAALHYAHQWLDHLLPGWLTFLNWLILPILFIGLMIVAFFTFTLVANFIAAPFNALLAQKLETQLTGRAPPEDTTPLWVMVVKTLAAETRKLLYFALRAIPLLILFLIPVLNLAAPFLWFAFSAWMMSLQYLDAPAGNHQVEFGEQRRLLRAMPVTSFGFGAAMTGMTLVPVLNFLALPVGVCAATLMWVEQGNAALTTRAIKTEQ</sequence>
<dbReference type="InterPro" id="IPR059112">
    <property type="entry name" value="CysZ/EI24"/>
</dbReference>
<keyword evidence="8" id="KW-0764">Sulfate transport</keyword>
<keyword evidence="3" id="KW-1003">Cell membrane</keyword>
<dbReference type="GO" id="GO:0019344">
    <property type="term" value="P:cysteine biosynthetic process"/>
    <property type="evidence" value="ECO:0007669"/>
    <property type="project" value="UniProtKB-KW"/>
</dbReference>
<dbReference type="GO" id="GO:0009675">
    <property type="term" value="F:high-affinity sulfate:proton symporter activity"/>
    <property type="evidence" value="ECO:0007669"/>
    <property type="project" value="TreeGrafter"/>
</dbReference>
<dbReference type="KEGG" id="haz:A9404_09490"/>
<protein>
    <recommendedName>
        <fullName evidence="14">Sulfate transporter CysZ</fullName>
    </recommendedName>
</protein>
<dbReference type="OrthoDB" id="5292355at2"/>
<dbReference type="InterPro" id="IPR050480">
    <property type="entry name" value="CysZ-like"/>
</dbReference>
<dbReference type="GO" id="GO:0000103">
    <property type="term" value="P:sulfate assimilation"/>
    <property type="evidence" value="ECO:0007669"/>
    <property type="project" value="TreeGrafter"/>
</dbReference>
<evidence type="ECO:0000256" key="9">
    <source>
        <dbReference type="ARBA" id="ARBA00023136"/>
    </source>
</evidence>
<evidence type="ECO:0000256" key="8">
    <source>
        <dbReference type="ARBA" id="ARBA00023032"/>
    </source>
</evidence>
<keyword evidence="7 11" id="KW-1133">Transmembrane helix</keyword>
<organism evidence="12 13">
    <name type="scientific">Halothiobacillus diazotrophicus</name>
    <dbReference type="NCBI Taxonomy" id="1860122"/>
    <lineage>
        <taxon>Bacteria</taxon>
        <taxon>Pseudomonadati</taxon>
        <taxon>Pseudomonadota</taxon>
        <taxon>Gammaproteobacteria</taxon>
        <taxon>Chromatiales</taxon>
        <taxon>Halothiobacillaceae</taxon>
        <taxon>Halothiobacillus</taxon>
    </lineage>
</organism>
<dbReference type="EMBL" id="CP016027">
    <property type="protein sequence ID" value="ANJ67594.1"/>
    <property type="molecule type" value="Genomic_DNA"/>
</dbReference>
<evidence type="ECO:0000256" key="1">
    <source>
        <dbReference type="ARBA" id="ARBA00004141"/>
    </source>
</evidence>
<evidence type="ECO:0000256" key="3">
    <source>
        <dbReference type="ARBA" id="ARBA00022475"/>
    </source>
</evidence>
<accession>A0A191ZI91</accession>
<comment type="subcellular location">
    <subcellularLocation>
        <location evidence="1">Membrane</location>
        <topology evidence="1">Multi-pass membrane protein</topology>
    </subcellularLocation>
</comment>
<evidence type="ECO:0000313" key="13">
    <source>
        <dbReference type="Proteomes" id="UP000078596"/>
    </source>
</evidence>
<keyword evidence="9 11" id="KW-0472">Membrane</keyword>
<keyword evidence="6 11" id="KW-0812">Transmembrane</keyword>
<dbReference type="Proteomes" id="UP000078596">
    <property type="component" value="Chromosome"/>
</dbReference>
<evidence type="ECO:0000256" key="6">
    <source>
        <dbReference type="ARBA" id="ARBA00022692"/>
    </source>
</evidence>
<dbReference type="STRING" id="1860122.A9404_09490"/>
<reference evidence="12 13" key="1">
    <citation type="submission" date="2016-06" db="EMBL/GenBank/DDBJ databases">
        <title>Insight into the functional genes involving in sulfur oxidation in Pearl River water.</title>
        <authorList>
            <person name="Luo J."/>
            <person name="Tan X."/>
            <person name="Lin W."/>
        </authorList>
    </citation>
    <scope>NUCLEOTIDE SEQUENCE [LARGE SCALE GENOMIC DNA]</scope>
    <source>
        <strain evidence="12 13">LS2</strain>
    </source>
</reference>
<gene>
    <name evidence="12" type="ORF">A9404_09490</name>
</gene>
<evidence type="ECO:0008006" key="14">
    <source>
        <dbReference type="Google" id="ProtNLM"/>
    </source>
</evidence>
<evidence type="ECO:0000256" key="11">
    <source>
        <dbReference type="SAM" id="Phobius"/>
    </source>
</evidence>
<dbReference type="PANTHER" id="PTHR37468:SF1">
    <property type="entry name" value="SULFATE TRANSPORTER CYSZ"/>
    <property type="match status" value="1"/>
</dbReference>
<name>A0A191ZI91_9GAMM</name>
<evidence type="ECO:0000256" key="10">
    <source>
        <dbReference type="ARBA" id="ARBA00023192"/>
    </source>
</evidence>
<dbReference type="Pfam" id="PF07264">
    <property type="entry name" value="EI24"/>
    <property type="match status" value="1"/>
</dbReference>
<feature type="transmembrane region" description="Helical" evidence="11">
    <location>
        <begin position="62"/>
        <end position="88"/>
    </location>
</feature>
<keyword evidence="13" id="KW-1185">Reference proteome</keyword>
<dbReference type="GO" id="GO:0005886">
    <property type="term" value="C:plasma membrane"/>
    <property type="evidence" value="ECO:0007669"/>
    <property type="project" value="TreeGrafter"/>
</dbReference>
<keyword evidence="2" id="KW-0813">Transport</keyword>
<evidence type="ECO:0000256" key="7">
    <source>
        <dbReference type="ARBA" id="ARBA00022989"/>
    </source>
</evidence>
<dbReference type="AlphaFoldDB" id="A0A191ZI91"/>
<keyword evidence="5" id="KW-0028">Amino-acid biosynthesis</keyword>
<evidence type="ECO:0000313" key="12">
    <source>
        <dbReference type="EMBL" id="ANJ67594.1"/>
    </source>
</evidence>
<dbReference type="PANTHER" id="PTHR37468">
    <property type="entry name" value="SULFATE TRANSPORTER CYSZ"/>
    <property type="match status" value="1"/>
</dbReference>